<gene>
    <name evidence="1" type="ORF">HMPREF0428_01576</name>
</gene>
<sequence>MDIKKSILELLKPEYNIRYSNMAIEKLILTVFQHYLKRQNKEMILSRDSYQRITFDAVLPEGFDTVSGKVDVELKIHRNTGLIIRELYNIIGRIVVNEDNISTLLLVMVNEIPDKIKQKIYSQTEHLNFRIIIWDIDDVVDMCGKNEDFFFETYTNINNLLLNDTVKTGLYRDSANNKQKRDEYVNQLSQEYSRDNIVLFLGAGVSDDAGMPKWNNLISELFVTLIERKLRENNVDIPSDKKDKIVEKLMEKNSSSQLFQTRLIRSGFGNRFTDTVSDILYENSHSTSSLINEICQLCISKRGKVGVQAVINYNFDDLIERNLEELRVKYRSIYAEGMIPDNEEVGIYHVHGFLPKDKQNYKDLEKSLLVFSEEGYHKLFLEPYNWANMIQLNYLINNTCIFIGLSMTDPNLRRLLEIAAQKSLDIEERLKHYVILKRTEFNDDKNFVRDDKIVKFERIYEVLQESFFAELGLNIIWIDNFSEIPNLLKKIKENKFLNGE</sequence>
<dbReference type="InterPro" id="IPR029035">
    <property type="entry name" value="DHS-like_NAD/FAD-binding_dom"/>
</dbReference>
<evidence type="ECO:0000313" key="2">
    <source>
        <dbReference type="Proteomes" id="UP000004773"/>
    </source>
</evidence>
<protein>
    <recommendedName>
        <fullName evidence="3">SIR2-like domain-containing protein</fullName>
    </recommendedName>
</protein>
<accession>A0AA87AUG7</accession>
<evidence type="ECO:0000313" key="1">
    <source>
        <dbReference type="EMBL" id="EGF86779.1"/>
    </source>
</evidence>
<dbReference type="EMBL" id="ACRO01000037">
    <property type="protein sequence ID" value="EGF86779.1"/>
    <property type="molecule type" value="Genomic_DNA"/>
</dbReference>
<dbReference type="Proteomes" id="UP000004773">
    <property type="component" value="Unassembled WGS sequence"/>
</dbReference>
<dbReference type="Pfam" id="PF13289">
    <property type="entry name" value="SIR2_2"/>
    <property type="match status" value="1"/>
</dbReference>
<proteinExistence type="predicted"/>
<reference evidence="1 2" key="1">
    <citation type="submission" date="2011-03" db="EMBL/GenBank/DDBJ databases">
        <title>The Genome Sequence of Gemella haemolysans M341.</title>
        <authorList>
            <consortium name="The Broad Institute Genome Sequencing Platform"/>
            <consortium name="The Broad Institute Genome Sequencing Center for Infectious Disease"/>
            <person name="Earl A."/>
            <person name="Ward D."/>
            <person name="Feldgarden M."/>
            <person name="Gevers D."/>
            <person name="Sibley C.D."/>
            <person name="Field T.R."/>
            <person name="Grinwis M."/>
            <person name="Eshaghurshan C.S."/>
            <person name="Surette M.G."/>
            <person name="Young S.K."/>
            <person name="Zeng Q."/>
            <person name="Gargeya S."/>
            <person name="Fitzgerald M."/>
            <person name="Haas B."/>
            <person name="Abouelleil A."/>
            <person name="Alvarado L."/>
            <person name="Arachchi H.M."/>
            <person name="Berlin A."/>
            <person name="Brown A."/>
            <person name="Chapman S.B."/>
            <person name="Chen Z."/>
            <person name="Dunbar C."/>
            <person name="Freedman E."/>
            <person name="Gearin G."/>
            <person name="Gellesch M."/>
            <person name="Goldberg J."/>
            <person name="Griggs A."/>
            <person name="Gujja S."/>
            <person name="Heilman E.R."/>
            <person name="Heiman D."/>
            <person name="Howarth C."/>
            <person name="Larson L."/>
            <person name="Lui A."/>
            <person name="MacDonald P.J.P."/>
            <person name="Mehta T."/>
            <person name="Montmayeur A."/>
            <person name="Murphy C."/>
            <person name="Neiman D."/>
            <person name="Pearson M."/>
            <person name="Priest M."/>
            <person name="Roberts A."/>
            <person name="Saif S."/>
            <person name="Shea T."/>
            <person name="Shenoy N."/>
            <person name="Sisk P."/>
            <person name="Stolte C."/>
            <person name="Sykes S."/>
            <person name="White J."/>
            <person name="Yandava C."/>
            <person name="Wortman J."/>
            <person name="Nusbaum C."/>
            <person name="Birren B."/>
        </authorList>
    </citation>
    <scope>NUCLEOTIDE SEQUENCE [LARGE SCALE GENOMIC DNA]</scope>
    <source>
        <strain evidence="1 2">M341</strain>
    </source>
</reference>
<name>A0AA87AUG7_9BACL</name>
<evidence type="ECO:0008006" key="3">
    <source>
        <dbReference type="Google" id="ProtNLM"/>
    </source>
</evidence>
<dbReference type="AlphaFoldDB" id="A0AA87AUG7"/>
<dbReference type="RefSeq" id="WP_003147725.1">
    <property type="nucleotide sequence ID" value="NZ_GL883585.1"/>
</dbReference>
<dbReference type="SUPFAM" id="SSF52467">
    <property type="entry name" value="DHS-like NAD/FAD-binding domain"/>
    <property type="match status" value="1"/>
</dbReference>
<organism evidence="1 2">
    <name type="scientific">Gemella haemolysans M341</name>
    <dbReference type="NCBI Taxonomy" id="562981"/>
    <lineage>
        <taxon>Bacteria</taxon>
        <taxon>Bacillati</taxon>
        <taxon>Bacillota</taxon>
        <taxon>Bacilli</taxon>
        <taxon>Bacillales</taxon>
        <taxon>Gemellaceae</taxon>
        <taxon>Gemella</taxon>
    </lineage>
</organism>
<comment type="caution">
    <text evidence="1">The sequence shown here is derived from an EMBL/GenBank/DDBJ whole genome shotgun (WGS) entry which is preliminary data.</text>
</comment>